<dbReference type="EMBL" id="LXQA010136999">
    <property type="protein sequence ID" value="MCI23615.1"/>
    <property type="molecule type" value="Genomic_DNA"/>
</dbReference>
<organism evidence="1 2">
    <name type="scientific">Trifolium medium</name>
    <dbReference type="NCBI Taxonomy" id="97028"/>
    <lineage>
        <taxon>Eukaryota</taxon>
        <taxon>Viridiplantae</taxon>
        <taxon>Streptophyta</taxon>
        <taxon>Embryophyta</taxon>
        <taxon>Tracheophyta</taxon>
        <taxon>Spermatophyta</taxon>
        <taxon>Magnoliopsida</taxon>
        <taxon>eudicotyledons</taxon>
        <taxon>Gunneridae</taxon>
        <taxon>Pentapetalae</taxon>
        <taxon>rosids</taxon>
        <taxon>fabids</taxon>
        <taxon>Fabales</taxon>
        <taxon>Fabaceae</taxon>
        <taxon>Papilionoideae</taxon>
        <taxon>50 kb inversion clade</taxon>
        <taxon>NPAAA clade</taxon>
        <taxon>Hologalegina</taxon>
        <taxon>IRL clade</taxon>
        <taxon>Trifolieae</taxon>
        <taxon>Trifolium</taxon>
    </lineage>
</organism>
<feature type="non-terminal residue" evidence="1">
    <location>
        <position position="1"/>
    </location>
</feature>
<evidence type="ECO:0000313" key="2">
    <source>
        <dbReference type="Proteomes" id="UP000265520"/>
    </source>
</evidence>
<dbReference type="AlphaFoldDB" id="A0A392QK00"/>
<reference evidence="1 2" key="1">
    <citation type="journal article" date="2018" name="Front. Plant Sci.">
        <title>Red Clover (Trifolium pratense) and Zigzag Clover (T. medium) - A Picture of Genomic Similarities and Differences.</title>
        <authorList>
            <person name="Dluhosova J."/>
            <person name="Istvanek J."/>
            <person name="Nedelnik J."/>
            <person name="Repkova J."/>
        </authorList>
    </citation>
    <scope>NUCLEOTIDE SEQUENCE [LARGE SCALE GENOMIC DNA]</scope>
    <source>
        <strain evidence="2">cv. 10/8</strain>
        <tissue evidence="1">Leaf</tissue>
    </source>
</reference>
<feature type="non-terminal residue" evidence="1">
    <location>
        <position position="49"/>
    </location>
</feature>
<proteinExistence type="predicted"/>
<keyword evidence="2" id="KW-1185">Reference proteome</keyword>
<name>A0A392QK00_9FABA</name>
<evidence type="ECO:0000313" key="1">
    <source>
        <dbReference type="EMBL" id="MCI23615.1"/>
    </source>
</evidence>
<sequence length="49" mass="5367">NGKGFDMGNSRGFATEQGSSFVVISSDTEKPQFSFVATDLRCENCEENE</sequence>
<protein>
    <submittedName>
        <fullName evidence="1">Uncharacterized protein</fullName>
    </submittedName>
</protein>
<accession>A0A392QK00</accession>
<dbReference type="Proteomes" id="UP000265520">
    <property type="component" value="Unassembled WGS sequence"/>
</dbReference>
<comment type="caution">
    <text evidence="1">The sequence shown here is derived from an EMBL/GenBank/DDBJ whole genome shotgun (WGS) entry which is preliminary data.</text>
</comment>